<gene>
    <name evidence="1" type="ORF">D3Y57_10000</name>
</gene>
<sequence>MGMGADARLVVKAELSNRIDSLAKALPQMSASSLAFAVDDIRRTATNHDLRPLAELARGLENAISESSGATMVLPFLEAMSDAVTCESIDPAVAASFLASVGLRIHG</sequence>
<dbReference type="AlphaFoldDB" id="A0A494TMC8"/>
<keyword evidence="2" id="KW-1185">Reference proteome</keyword>
<protein>
    <submittedName>
        <fullName evidence="1">Uncharacterized protein</fullName>
    </submittedName>
</protein>
<dbReference type="Proteomes" id="UP000276254">
    <property type="component" value="Chromosome"/>
</dbReference>
<accession>A0A494TMC8</accession>
<reference evidence="1 2" key="1">
    <citation type="submission" date="2018-09" db="EMBL/GenBank/DDBJ databases">
        <title>Sphingomonas peninsula sp. nov., isolated from fildes peninsula, Antarctic soil.</title>
        <authorList>
            <person name="Yingchao G."/>
        </authorList>
    </citation>
    <scope>NUCLEOTIDE SEQUENCE [LARGE SCALE GENOMIC DNA]</scope>
    <source>
        <strain evidence="1 2">YZ-8</strain>
    </source>
</reference>
<dbReference type="EMBL" id="CP032829">
    <property type="protein sequence ID" value="AYJ86235.1"/>
    <property type="molecule type" value="Genomic_DNA"/>
</dbReference>
<organism evidence="1 2">
    <name type="scientific">Sphingomonas paeninsulae</name>
    <dbReference type="NCBI Taxonomy" id="2319844"/>
    <lineage>
        <taxon>Bacteria</taxon>
        <taxon>Pseudomonadati</taxon>
        <taxon>Pseudomonadota</taxon>
        <taxon>Alphaproteobacteria</taxon>
        <taxon>Sphingomonadales</taxon>
        <taxon>Sphingomonadaceae</taxon>
        <taxon>Sphingomonas</taxon>
    </lineage>
</organism>
<name>A0A494TMC8_SPHPE</name>
<dbReference type="RefSeq" id="WP_121152859.1">
    <property type="nucleotide sequence ID" value="NZ_CP032829.1"/>
</dbReference>
<proteinExistence type="predicted"/>
<dbReference type="OrthoDB" id="7574634at2"/>
<evidence type="ECO:0000313" key="2">
    <source>
        <dbReference type="Proteomes" id="UP000276254"/>
    </source>
</evidence>
<dbReference type="KEGG" id="spha:D3Y57_10000"/>
<evidence type="ECO:0000313" key="1">
    <source>
        <dbReference type="EMBL" id="AYJ86235.1"/>
    </source>
</evidence>